<dbReference type="EMBL" id="SPHZ02000006">
    <property type="protein sequence ID" value="KAF0913310.1"/>
    <property type="molecule type" value="Genomic_DNA"/>
</dbReference>
<dbReference type="OrthoDB" id="689554at2759"/>
<proteinExistence type="predicted"/>
<evidence type="ECO:0000256" key="1">
    <source>
        <dbReference type="SAM" id="MobiDB-lite"/>
    </source>
</evidence>
<keyword evidence="3" id="KW-1185">Reference proteome</keyword>
<comment type="caution">
    <text evidence="2">The sequence shown here is derived from an EMBL/GenBank/DDBJ whole genome shotgun (WGS) entry which is preliminary data.</text>
</comment>
<dbReference type="PANTHER" id="PTHR46934:SF8">
    <property type="entry name" value="OS06G0481800 PROTEIN"/>
    <property type="match status" value="1"/>
</dbReference>
<reference evidence="2 3" key="1">
    <citation type="submission" date="2019-11" db="EMBL/GenBank/DDBJ databases">
        <title>Whole genome sequence of Oryza granulata.</title>
        <authorList>
            <person name="Li W."/>
        </authorList>
    </citation>
    <scope>NUCLEOTIDE SEQUENCE [LARGE SCALE GENOMIC DNA]</scope>
    <source>
        <strain evidence="3">cv. Menghai</strain>
        <tissue evidence="2">Leaf</tissue>
    </source>
</reference>
<evidence type="ECO:0000313" key="2">
    <source>
        <dbReference type="EMBL" id="KAF0913310.1"/>
    </source>
</evidence>
<protein>
    <submittedName>
        <fullName evidence="2">Uncharacterized protein</fullName>
    </submittedName>
</protein>
<accession>A0A6G1DLF8</accession>
<feature type="region of interest" description="Disordered" evidence="1">
    <location>
        <begin position="98"/>
        <end position="132"/>
    </location>
</feature>
<feature type="compositionally biased region" description="Acidic residues" evidence="1">
    <location>
        <begin position="123"/>
        <end position="132"/>
    </location>
</feature>
<dbReference type="Proteomes" id="UP000479710">
    <property type="component" value="Unassembled WGS sequence"/>
</dbReference>
<feature type="compositionally biased region" description="Basic and acidic residues" evidence="1">
    <location>
        <begin position="98"/>
        <end position="122"/>
    </location>
</feature>
<dbReference type="AlphaFoldDB" id="A0A6G1DLF8"/>
<name>A0A6G1DLF8_9ORYZ</name>
<sequence length="132" mass="14956">MPEATHGSLHLYLQDSPEQAILDYSQSFPKAKKFRNKYFPLFDALGELYDGHTAKGTYNFTSTQPLHYPVLTQVESEDELDNTKTILARLEALVSDNGRPKAMDPLRLKPSKTSEDWRRPTEIGEDGGNEVQ</sequence>
<gene>
    <name evidence="2" type="ORF">E2562_021960</name>
</gene>
<organism evidence="2 3">
    <name type="scientific">Oryza meyeriana var. granulata</name>
    <dbReference type="NCBI Taxonomy" id="110450"/>
    <lineage>
        <taxon>Eukaryota</taxon>
        <taxon>Viridiplantae</taxon>
        <taxon>Streptophyta</taxon>
        <taxon>Embryophyta</taxon>
        <taxon>Tracheophyta</taxon>
        <taxon>Spermatophyta</taxon>
        <taxon>Magnoliopsida</taxon>
        <taxon>Liliopsida</taxon>
        <taxon>Poales</taxon>
        <taxon>Poaceae</taxon>
        <taxon>BOP clade</taxon>
        <taxon>Oryzoideae</taxon>
        <taxon>Oryzeae</taxon>
        <taxon>Oryzinae</taxon>
        <taxon>Oryza</taxon>
        <taxon>Oryza meyeriana</taxon>
    </lineage>
</organism>
<dbReference type="PANTHER" id="PTHR46934">
    <property type="entry name" value="MYB_DNA-BIND_3 DOMAIN-CONTAINING PROTEIN-RELATED"/>
    <property type="match status" value="1"/>
</dbReference>
<evidence type="ECO:0000313" key="3">
    <source>
        <dbReference type="Proteomes" id="UP000479710"/>
    </source>
</evidence>